<evidence type="ECO:0000313" key="1">
    <source>
        <dbReference type="EMBL" id="RHK64372.1"/>
    </source>
</evidence>
<dbReference type="Pfam" id="PF05135">
    <property type="entry name" value="Phage_connect_1"/>
    <property type="match status" value="1"/>
</dbReference>
<dbReference type="InterPro" id="IPR021146">
    <property type="entry name" value="Phage_gp6-like_head-tail"/>
</dbReference>
<protein>
    <submittedName>
        <fullName evidence="1">Phage gp6-like head-tail connector protein</fullName>
    </submittedName>
</protein>
<name>A0A415H857_9FIRM</name>
<sequence length="91" mass="10520">MIVTLEEMKQYLRVDYEDDDQLITGFITTAEQLCRDVLRIDGEADLGADGKVKTAVMYAVAYFYEHREEADHHELTLTLRSLLFGSRKEAF</sequence>
<dbReference type="CDD" id="cd08054">
    <property type="entry name" value="gp6"/>
    <property type="match status" value="1"/>
</dbReference>
<accession>A0A415H857</accession>
<dbReference type="Proteomes" id="UP000284152">
    <property type="component" value="Unassembled WGS sequence"/>
</dbReference>
<reference evidence="1 2" key="1">
    <citation type="submission" date="2018-08" db="EMBL/GenBank/DDBJ databases">
        <title>A genome reference for cultivated species of the human gut microbiota.</title>
        <authorList>
            <person name="Zou Y."/>
            <person name="Xue W."/>
            <person name="Luo G."/>
        </authorList>
    </citation>
    <scope>NUCLEOTIDE SEQUENCE [LARGE SCALE GENOMIC DNA]</scope>
    <source>
        <strain evidence="1 2">AF42-21</strain>
    </source>
</reference>
<gene>
    <name evidence="1" type="ORF">DW054_06160</name>
</gene>
<dbReference type="Gene3D" id="1.10.3230.30">
    <property type="entry name" value="Phage gp6-like head-tail connector protein"/>
    <property type="match status" value="1"/>
</dbReference>
<proteinExistence type="predicted"/>
<dbReference type="EMBL" id="QRNS01000007">
    <property type="protein sequence ID" value="RHK64372.1"/>
    <property type="molecule type" value="Genomic_DNA"/>
</dbReference>
<dbReference type="InterPro" id="IPR006450">
    <property type="entry name" value="Phage_HK97_gp6-like"/>
</dbReference>
<dbReference type="NCBIfam" id="TIGR01560">
    <property type="entry name" value="put_DNA_pack"/>
    <property type="match status" value="1"/>
</dbReference>
<dbReference type="AlphaFoldDB" id="A0A415H857"/>
<evidence type="ECO:0000313" key="2">
    <source>
        <dbReference type="Proteomes" id="UP000284152"/>
    </source>
</evidence>
<comment type="caution">
    <text evidence="1">The sequence shown here is derived from an EMBL/GenBank/DDBJ whole genome shotgun (WGS) entry which is preliminary data.</text>
</comment>
<organism evidence="1 2">
    <name type="scientific">Dorea formicigenerans</name>
    <dbReference type="NCBI Taxonomy" id="39486"/>
    <lineage>
        <taxon>Bacteria</taxon>
        <taxon>Bacillati</taxon>
        <taxon>Bacillota</taxon>
        <taxon>Clostridia</taxon>
        <taxon>Lachnospirales</taxon>
        <taxon>Lachnospiraceae</taxon>
        <taxon>Dorea</taxon>
    </lineage>
</organism>